<keyword evidence="13" id="KW-0479">Metal-binding</keyword>
<dbReference type="EC" id="3.4.21.89" evidence="7"/>
<keyword evidence="11" id="KW-0140">cGMP</keyword>
<accession>A0A2P6MX02</accession>
<keyword evidence="12" id="KW-0812">Transmembrane</keyword>
<evidence type="ECO:0000313" key="25">
    <source>
        <dbReference type="EMBL" id="PRP76250.1"/>
    </source>
</evidence>
<evidence type="ECO:0000256" key="11">
    <source>
        <dbReference type="ARBA" id="ARBA00022535"/>
    </source>
</evidence>
<dbReference type="Pfam" id="PF00027">
    <property type="entry name" value="cNMP_binding"/>
    <property type="match status" value="2"/>
</dbReference>
<dbReference type="OrthoDB" id="10257561at2759"/>
<evidence type="ECO:0000256" key="2">
    <source>
        <dbReference type="ARBA" id="ARBA00001946"/>
    </source>
</evidence>
<dbReference type="InterPro" id="IPR036866">
    <property type="entry name" value="RibonucZ/Hydroxyglut_hydro"/>
</dbReference>
<evidence type="ECO:0000256" key="10">
    <source>
        <dbReference type="ARBA" id="ARBA00022490"/>
    </source>
</evidence>
<dbReference type="PANTHER" id="PTHR10806">
    <property type="entry name" value="SIGNAL PEPTIDASE COMPLEX CATALYTIC SUBUNIT SEC11"/>
    <property type="match status" value="1"/>
</dbReference>
<dbReference type="EMBL" id="MDYQ01000337">
    <property type="protein sequence ID" value="PRP76250.1"/>
    <property type="molecule type" value="Genomic_DNA"/>
</dbReference>
<comment type="caution">
    <text evidence="25">The sequence shown here is derived from an EMBL/GenBank/DDBJ whole genome shotgun (WGS) entry which is preliminary data.</text>
</comment>
<evidence type="ECO:0000256" key="20">
    <source>
        <dbReference type="ARBA" id="ARBA00023136"/>
    </source>
</evidence>
<comment type="cofactor">
    <cofactor evidence="2">
        <name>Mg(2+)</name>
        <dbReference type="ChEBI" id="CHEBI:18420"/>
    </cofactor>
</comment>
<dbReference type="GO" id="GO:0009003">
    <property type="term" value="F:signal peptidase activity"/>
    <property type="evidence" value="ECO:0007669"/>
    <property type="project" value="UniProtKB-EC"/>
</dbReference>
<organism evidence="25 26">
    <name type="scientific">Planoprotostelium fungivorum</name>
    <dbReference type="NCBI Taxonomy" id="1890364"/>
    <lineage>
        <taxon>Eukaryota</taxon>
        <taxon>Amoebozoa</taxon>
        <taxon>Evosea</taxon>
        <taxon>Variosea</taxon>
        <taxon>Cavosteliida</taxon>
        <taxon>Cavosteliaceae</taxon>
        <taxon>Planoprotostelium</taxon>
    </lineage>
</organism>
<keyword evidence="18" id="KW-1133">Transmembrane helix</keyword>
<dbReference type="InterPro" id="IPR000595">
    <property type="entry name" value="cNMP-bd_dom"/>
</dbReference>
<comment type="subcellular location">
    <subcellularLocation>
        <location evidence="3">Cytoplasm</location>
        <location evidence="3">Cytosol</location>
    </subcellularLocation>
    <subcellularLocation>
        <location evidence="4">Endoplasmic reticulum membrane</location>
        <topology evidence="4">Single-pass type II membrane protein</topology>
    </subcellularLocation>
</comment>
<dbReference type="NCBIfam" id="TIGR02228">
    <property type="entry name" value="sigpep_I_arch"/>
    <property type="match status" value="1"/>
</dbReference>
<gene>
    <name evidence="25" type="ORF">PROFUN_07772</name>
</gene>
<dbReference type="SUPFAM" id="SSF51306">
    <property type="entry name" value="LexA/Signal peptidase"/>
    <property type="match status" value="1"/>
</dbReference>
<feature type="domain" description="Cyclic nucleotide-binding" evidence="24">
    <location>
        <begin position="1000"/>
        <end position="1104"/>
    </location>
</feature>
<dbReference type="CDD" id="cd07738">
    <property type="entry name" value="DdPDE5-like_MBL-fold"/>
    <property type="match status" value="1"/>
</dbReference>
<dbReference type="InterPro" id="IPR014710">
    <property type="entry name" value="RmlC-like_jellyroll"/>
</dbReference>
<dbReference type="CDD" id="cd06530">
    <property type="entry name" value="S26_SPase_I"/>
    <property type="match status" value="1"/>
</dbReference>
<dbReference type="PANTHER" id="PTHR10806:SF6">
    <property type="entry name" value="SIGNAL PEPTIDASE COMPLEX CATALYTIC SUBUNIT SEC11"/>
    <property type="match status" value="1"/>
</dbReference>
<evidence type="ECO:0000256" key="12">
    <source>
        <dbReference type="ARBA" id="ARBA00022692"/>
    </source>
</evidence>
<feature type="domain" description="Cyclic nucleotide-binding" evidence="24">
    <location>
        <begin position="901"/>
        <end position="967"/>
    </location>
</feature>
<evidence type="ECO:0000256" key="17">
    <source>
        <dbReference type="ARBA" id="ARBA00022842"/>
    </source>
</evidence>
<dbReference type="Gene3D" id="3.60.15.10">
    <property type="entry name" value="Ribonuclease Z/Hydroxyacylglutathione hydrolase-like"/>
    <property type="match status" value="1"/>
</dbReference>
<evidence type="ECO:0000256" key="1">
    <source>
        <dbReference type="ARBA" id="ARBA00000677"/>
    </source>
</evidence>
<dbReference type="InterPro" id="IPR018488">
    <property type="entry name" value="cNMP-bd_CS"/>
</dbReference>
<dbReference type="SMART" id="SM00100">
    <property type="entry name" value="cNMP"/>
    <property type="match status" value="2"/>
</dbReference>
<evidence type="ECO:0000256" key="18">
    <source>
        <dbReference type="ARBA" id="ARBA00022989"/>
    </source>
</evidence>
<dbReference type="EC" id="3.1.4.35" evidence="6"/>
<comment type="similarity">
    <text evidence="5">Belongs to the peptidase S26B family.</text>
</comment>
<evidence type="ECO:0000256" key="15">
    <source>
        <dbReference type="ARBA" id="ARBA00022741"/>
    </source>
</evidence>
<evidence type="ECO:0000256" key="5">
    <source>
        <dbReference type="ARBA" id="ARBA00011035"/>
    </source>
</evidence>
<evidence type="ECO:0000256" key="19">
    <source>
        <dbReference type="ARBA" id="ARBA00022992"/>
    </source>
</evidence>
<dbReference type="InParanoid" id="A0A2P6MX02"/>
<dbReference type="PRINTS" id="PR00728">
    <property type="entry name" value="SIGNALPTASE"/>
</dbReference>
<evidence type="ECO:0000259" key="24">
    <source>
        <dbReference type="PROSITE" id="PS50042"/>
    </source>
</evidence>
<keyword evidence="16" id="KW-0378">Hydrolase</keyword>
<sequence>MDFVEHSLGELRRMNFRQFAHQALNFAMIVCSALMIWKGLMLVTGSESPVVVVLSGSMEPAYWRGDLLLLTMTDEPFRVGDVVVFKLDHRPIPIVHRILTVHENGDLEVDMLTKGDANPVNDRGLYERGRMWIQKRHIIGRATAFLPQLGMVTIAMNDYPQLKYLLIAVVKAVCHRKINDSSTTLSRRKRHRWVQVFLRWRPHNTLCSESITIFVCATNIRDRKLTAHFKEIKWEVMLDDIVGGRSIDRLEEIRGQVFLGLLALRSNVHLHLTDPTLRSICQLFSSQKETNEGECPPLPTTSEFLLSVFQLSSIHIIRMDNAFFLLKECIQRTNQLMNAILAQDVRGMEDIDNWIEARVTNVETYTDGKIRKKERHTFIFDSLIGAIQIGIPPETIKTSMRNKEDVPQYYILPPQLFAEDVSFSEVEFPIFFNFFIKQAFKNPENKVSVIGRAEHLERVKIVFKESVLGPDAHQIFVDEEISPEKKKYGYNIHIKKEMDFLTVKNKNGTAAPIEDFANFIPFDEEGTAYLRRNVHGRGQIEVKIVSQYGLLRFFEEEKYVASLDTNYYCNLARDPTPQLADCHFEPPTFGVTFLGTSHGFDKNGNTTGFILWINGRGIVVDPPIQTTEYLHSQGINTTLVNRVILTHCHSDHDSGVIRKIIEGEKIELYTTKTIHDSYVRKMTAATGLPISEYYHFYPVTIGGQIPIAGALFEFDYSFHTIPTLRFKLNFSGRSIAYSADTLYDPKVFNELRDAKIITAEREMSLRQFLFDADLIIHESGVPPVHTSIAVLNELPNGLKRKMAIVHCHTIPDTVDKLLYSGERITVPVENLHIPPCGLEHSMNLLVTPFEEGYCLASKRMKLISEVFLFRKISPTTLYNLYTDARIVKVQAGNVLDQSREDLFFIVEKGCVEIVEKSTGRRTIVRPGEWYGENVLRTDRDVVRTTEAIARTEAVLLTLTGDAFKNIIRKDELQGSRIDYDVAKIARNREFVHQVLSSTYLFQDLNNQQAETICSMLEDEKRFPRDFVIFREGDRESSLYIIKEGSVRLEKKTEEGGAHMMMTLGVGQVFGEMSLLTDLPRTATVVANENLSLMELRKHSFRHLLNLYQNLRVKVAMLVEQRLKENNKLDAMLSPRTIARLRL</sequence>
<evidence type="ECO:0000256" key="3">
    <source>
        <dbReference type="ARBA" id="ARBA00004514"/>
    </source>
</evidence>
<dbReference type="GO" id="GO:0047555">
    <property type="term" value="F:3',5'-cyclic-GMP phosphodiesterase activity"/>
    <property type="evidence" value="ECO:0007669"/>
    <property type="project" value="UniProtKB-EC"/>
</dbReference>
<dbReference type="GO" id="GO:0019934">
    <property type="term" value="P:cGMP-mediated signaling"/>
    <property type="evidence" value="ECO:0007669"/>
    <property type="project" value="UniProtKB-ARBA"/>
</dbReference>
<evidence type="ECO:0000313" key="26">
    <source>
        <dbReference type="Proteomes" id="UP000241769"/>
    </source>
</evidence>
<keyword evidence="19" id="KW-0142">cGMP-binding</keyword>
<keyword evidence="15" id="KW-0547">Nucleotide-binding</keyword>
<evidence type="ECO:0000256" key="9">
    <source>
        <dbReference type="ARBA" id="ARBA00021755"/>
    </source>
</evidence>
<evidence type="ECO:0000256" key="6">
    <source>
        <dbReference type="ARBA" id="ARBA00012319"/>
    </source>
</evidence>
<name>A0A2P6MX02_9EUKA</name>
<evidence type="ECO:0000256" key="13">
    <source>
        <dbReference type="ARBA" id="ARBA00022723"/>
    </source>
</evidence>
<dbReference type="PROSITE" id="PS50042">
    <property type="entry name" value="CNMP_BINDING_3"/>
    <property type="match status" value="2"/>
</dbReference>
<keyword evidence="17" id="KW-0460">Magnesium</keyword>
<dbReference type="InterPro" id="IPR019533">
    <property type="entry name" value="Peptidase_S26"/>
</dbReference>
<dbReference type="SUPFAM" id="SSF51206">
    <property type="entry name" value="cAMP-binding domain-like"/>
    <property type="match status" value="2"/>
</dbReference>
<dbReference type="Pfam" id="PF23023">
    <property type="entry name" value="Anti-Pycsar_Apyc1"/>
    <property type="match status" value="1"/>
</dbReference>
<dbReference type="GO" id="GO:0072697">
    <property type="term" value="P:protein localization to cell cortex"/>
    <property type="evidence" value="ECO:0007669"/>
    <property type="project" value="UniProtKB-ARBA"/>
</dbReference>
<dbReference type="CDD" id="cd00038">
    <property type="entry name" value="CAP_ED"/>
    <property type="match status" value="2"/>
</dbReference>
<dbReference type="GO" id="GO:0004252">
    <property type="term" value="F:serine-type endopeptidase activity"/>
    <property type="evidence" value="ECO:0007669"/>
    <property type="project" value="InterPro"/>
</dbReference>
<evidence type="ECO:0000256" key="7">
    <source>
        <dbReference type="ARBA" id="ARBA00013208"/>
    </source>
</evidence>
<dbReference type="InterPro" id="IPR001733">
    <property type="entry name" value="Peptidase_S26B"/>
</dbReference>
<proteinExistence type="inferred from homology"/>
<evidence type="ECO:0000256" key="4">
    <source>
        <dbReference type="ARBA" id="ARBA00004648"/>
    </source>
</evidence>
<dbReference type="GO" id="GO:0005829">
    <property type="term" value="C:cytosol"/>
    <property type="evidence" value="ECO:0007669"/>
    <property type="project" value="UniProtKB-SubCell"/>
</dbReference>
<dbReference type="AlphaFoldDB" id="A0A2P6MX02"/>
<dbReference type="GO" id="GO:0030553">
    <property type="term" value="F:cGMP binding"/>
    <property type="evidence" value="ECO:0007669"/>
    <property type="project" value="UniProtKB-KW"/>
</dbReference>
<comment type="function">
    <text evidence="22">Catalytic component of the signal peptidase complex (SPC) which catalyzes the cleavage of N-terminal signal sequences from nascent proteins as they are translocated into the lumen of the endoplasmic reticulum. Specifically cleaves N-terminal signal peptides that contain a hydrophobic alpha-helix (h-region) shorter than 18-20 amino acids.</text>
</comment>
<keyword evidence="10" id="KW-0963">Cytoplasm</keyword>
<dbReference type="Gene3D" id="2.60.120.10">
    <property type="entry name" value="Jelly Rolls"/>
    <property type="match status" value="2"/>
</dbReference>
<evidence type="ECO:0000256" key="22">
    <source>
        <dbReference type="ARBA" id="ARBA00045533"/>
    </source>
</evidence>
<reference evidence="25 26" key="1">
    <citation type="journal article" date="2018" name="Genome Biol. Evol.">
        <title>Multiple Roots of Fruiting Body Formation in Amoebozoa.</title>
        <authorList>
            <person name="Hillmann F."/>
            <person name="Forbes G."/>
            <person name="Novohradska S."/>
            <person name="Ferling I."/>
            <person name="Riege K."/>
            <person name="Groth M."/>
            <person name="Westermann M."/>
            <person name="Marz M."/>
            <person name="Spaller T."/>
            <person name="Winckler T."/>
            <person name="Schaap P."/>
            <person name="Glockner G."/>
        </authorList>
    </citation>
    <scope>NUCLEOTIDE SEQUENCE [LARGE SCALE GENOMIC DNA]</scope>
    <source>
        <strain evidence="25 26">Jena</strain>
    </source>
</reference>
<dbReference type="GO" id="GO:0046872">
    <property type="term" value="F:metal ion binding"/>
    <property type="evidence" value="ECO:0007669"/>
    <property type="project" value="UniProtKB-KW"/>
</dbReference>
<dbReference type="GO" id="GO:0006465">
    <property type="term" value="P:signal peptide processing"/>
    <property type="evidence" value="ECO:0007669"/>
    <property type="project" value="InterPro"/>
</dbReference>
<keyword evidence="21" id="KW-0464">Manganese</keyword>
<protein>
    <recommendedName>
        <fullName evidence="8">Signal peptidase complex catalytic subunit SEC11</fullName>
        <ecNumber evidence="6">3.1.4.35</ecNumber>
        <ecNumber evidence="7">3.4.21.89</ecNumber>
    </recommendedName>
    <alternativeName>
        <fullName evidence="9">Signal peptidase complex catalytic subunit sec11</fullName>
    </alternativeName>
</protein>
<evidence type="ECO:0000256" key="8">
    <source>
        <dbReference type="ARBA" id="ARBA00019685"/>
    </source>
</evidence>
<comment type="similarity">
    <text evidence="23">Belongs to the metallo-beta-lactamase superfamily. cNMP phosphodiesterase family.</text>
</comment>
<dbReference type="STRING" id="1890364.A0A2P6MX02"/>
<dbReference type="InterPro" id="IPR018490">
    <property type="entry name" value="cNMP-bd_dom_sf"/>
</dbReference>
<evidence type="ECO:0000256" key="21">
    <source>
        <dbReference type="ARBA" id="ARBA00023211"/>
    </source>
</evidence>
<keyword evidence="20" id="KW-0472">Membrane</keyword>
<evidence type="ECO:0000256" key="23">
    <source>
        <dbReference type="ARBA" id="ARBA00061002"/>
    </source>
</evidence>
<dbReference type="Proteomes" id="UP000241769">
    <property type="component" value="Unassembled WGS sequence"/>
</dbReference>
<evidence type="ECO:0000256" key="14">
    <source>
        <dbReference type="ARBA" id="ARBA00022737"/>
    </source>
</evidence>
<dbReference type="SUPFAM" id="SSF56281">
    <property type="entry name" value="Metallo-hydrolase/oxidoreductase"/>
    <property type="match status" value="1"/>
</dbReference>
<keyword evidence="14" id="KW-0677">Repeat</keyword>
<evidence type="ECO:0000256" key="16">
    <source>
        <dbReference type="ARBA" id="ARBA00022801"/>
    </source>
</evidence>
<dbReference type="FunCoup" id="A0A2P6MX02">
    <property type="interactions" value="26"/>
</dbReference>
<comment type="catalytic activity">
    <reaction evidence="1">
        <text>Cleavage of hydrophobic, N-terminal signal or leader sequences from secreted and periplasmic proteins.</text>
        <dbReference type="EC" id="3.4.21.89"/>
    </reaction>
</comment>
<dbReference type="InterPro" id="IPR036286">
    <property type="entry name" value="LexA/Signal_pep-like_sf"/>
</dbReference>
<dbReference type="FunFam" id="3.60.15.10:FF:000029">
    <property type="entry name" value="Cyclic nucleotide-binding domain protein"/>
    <property type="match status" value="1"/>
</dbReference>
<keyword evidence="26" id="KW-1185">Reference proteome</keyword>
<dbReference type="GO" id="GO:0005787">
    <property type="term" value="C:signal peptidase complex"/>
    <property type="evidence" value="ECO:0007669"/>
    <property type="project" value="TreeGrafter"/>
</dbReference>
<dbReference type="PROSITE" id="PS00889">
    <property type="entry name" value="CNMP_BINDING_2"/>
    <property type="match status" value="1"/>
</dbReference>